<dbReference type="EMBL" id="CP009438">
    <property type="protein sequence ID" value="AIR99795.1"/>
    <property type="molecule type" value="Genomic_DNA"/>
</dbReference>
<dbReference type="InterPro" id="IPR050416">
    <property type="entry name" value="FAD-linked_Oxidoreductase"/>
</dbReference>
<dbReference type="eggNOG" id="COG0277">
    <property type="taxonomic scope" value="Bacteria"/>
</dbReference>
<evidence type="ECO:0000256" key="2">
    <source>
        <dbReference type="ARBA" id="ARBA00005466"/>
    </source>
</evidence>
<dbReference type="InterPro" id="IPR006093">
    <property type="entry name" value="Oxy_OxRdtase_FAD_BS"/>
</dbReference>
<feature type="domain" description="FAD-binding PCMH-type" evidence="6">
    <location>
        <begin position="39"/>
        <end position="207"/>
    </location>
</feature>
<sequence>MTATHPTPALFALSDVRGPVLRPGDDGYAEEVTGFNLSALHTPDVVVGATGADDVVAAMRWASATGTPVAVQATGHGANFPIDHGLLISTARMTGVEVDPARRTATVAAGAKWSHVMAAGAPHGLAGLSGTSTDAGVVGYTLGGGLPVLGRAYGFTADLVHSFQVVTPDGTLHETDPGHEPELFWALRGGKGNAGVVTSLVTDLLPVPRLYGGSLYCHAQHAEPLLRAWAEWTRTVPDEMCSAYTILRLPPIPQIPEPLRGGFWARVALAWPGDPAQGEALIAPLRSAAPVAVDMVAEMDHADLDRIHLEPQDPLPARESCLLLRDLPADALDMLVELAGPAAGEEYPLLMVEVRHMGGALARPPAVEDAVCARDARYFIDSVGVLPAPPVAEAVERATRELYTAMAPYGTGRTMVNIHGTPGDEADRARAWTPKVHDRLRRTKATYDPDNLLRFGHTVAPA</sequence>
<evidence type="ECO:0000313" key="7">
    <source>
        <dbReference type="EMBL" id="AIR99795.1"/>
    </source>
</evidence>
<dbReference type="PANTHER" id="PTHR42973">
    <property type="entry name" value="BINDING OXIDOREDUCTASE, PUTATIVE (AFU_ORTHOLOGUE AFUA_1G17690)-RELATED"/>
    <property type="match status" value="1"/>
</dbReference>
<dbReference type="InterPro" id="IPR016164">
    <property type="entry name" value="FAD-linked_Oxase-like_C"/>
</dbReference>
<dbReference type="InterPro" id="IPR016166">
    <property type="entry name" value="FAD-bd_PCMH"/>
</dbReference>
<dbReference type="InterPro" id="IPR006094">
    <property type="entry name" value="Oxid_FAD_bind_N"/>
</dbReference>
<protein>
    <submittedName>
        <fullName evidence="7">Mitomycin radical oxidase</fullName>
    </submittedName>
</protein>
<dbReference type="Gene3D" id="3.30.43.10">
    <property type="entry name" value="Uridine Diphospho-n-acetylenolpyruvylglucosamine Reductase, domain 2"/>
    <property type="match status" value="1"/>
</dbReference>
<dbReference type="InterPro" id="IPR016167">
    <property type="entry name" value="FAD-bd_PCMH_sub1"/>
</dbReference>
<dbReference type="OrthoDB" id="9775082at2"/>
<dbReference type="RefSeq" id="WP_043503053.1">
    <property type="nucleotide sequence ID" value="NZ_CP009438.1"/>
</dbReference>
<proteinExistence type="inferred from homology"/>
<dbReference type="Gene3D" id="3.40.462.20">
    <property type="match status" value="1"/>
</dbReference>
<dbReference type="PROSITE" id="PS00862">
    <property type="entry name" value="OX2_COVAL_FAD"/>
    <property type="match status" value="1"/>
</dbReference>
<keyword evidence="3" id="KW-0285">Flavoprotein</keyword>
<evidence type="ECO:0000313" key="8">
    <source>
        <dbReference type="Proteomes" id="UP000029482"/>
    </source>
</evidence>
<dbReference type="SUPFAM" id="SSF55103">
    <property type="entry name" value="FAD-linked oxidases, C-terminal domain"/>
    <property type="match status" value="1"/>
</dbReference>
<keyword evidence="8" id="KW-1185">Reference proteome</keyword>
<accession>A0A089Z1T4</accession>
<dbReference type="GO" id="GO:0016491">
    <property type="term" value="F:oxidoreductase activity"/>
    <property type="evidence" value="ECO:0007669"/>
    <property type="project" value="UniProtKB-KW"/>
</dbReference>
<dbReference type="PROSITE" id="PS51387">
    <property type="entry name" value="FAD_PCMH"/>
    <property type="match status" value="1"/>
</dbReference>
<dbReference type="Gene3D" id="3.30.465.10">
    <property type="match status" value="1"/>
</dbReference>
<dbReference type="Pfam" id="PF01565">
    <property type="entry name" value="FAD_binding_4"/>
    <property type="match status" value="1"/>
</dbReference>
<comment type="cofactor">
    <cofactor evidence="1">
        <name>FAD</name>
        <dbReference type="ChEBI" id="CHEBI:57692"/>
    </cofactor>
</comment>
<evidence type="ECO:0000259" key="6">
    <source>
        <dbReference type="PROSITE" id="PS51387"/>
    </source>
</evidence>
<dbReference type="HOGENOM" id="CLU_018354_10_0_11"/>
<keyword evidence="4" id="KW-0274">FAD</keyword>
<dbReference type="InterPro" id="IPR016169">
    <property type="entry name" value="FAD-bd_PCMH_sub2"/>
</dbReference>
<dbReference type="Proteomes" id="UP000029482">
    <property type="component" value="Chromosome"/>
</dbReference>
<dbReference type="STRING" id="1907.SGLAU_19190"/>
<dbReference type="InterPro" id="IPR036318">
    <property type="entry name" value="FAD-bd_PCMH-like_sf"/>
</dbReference>
<dbReference type="GO" id="GO:0071949">
    <property type="term" value="F:FAD binding"/>
    <property type="evidence" value="ECO:0007669"/>
    <property type="project" value="InterPro"/>
</dbReference>
<dbReference type="KEGG" id="sgu:SGLAU_19190"/>
<reference evidence="8" key="1">
    <citation type="journal article" date="2015" name="J. Biotechnol.">
        <title>Complete genome sequence of the actinobacterium Streptomyces glaucescens GLA.O (DSM 40922) consisting of a linear chromosome and one linear plasmid.</title>
        <authorList>
            <person name="Ortseifen V."/>
            <person name="Winkler A."/>
            <person name="Albersmeier A."/>
            <person name="Wendler S."/>
            <person name="Puhler A."/>
            <person name="Kalinowski J."/>
            <person name="Ruckert C."/>
        </authorList>
    </citation>
    <scope>NUCLEOTIDE SEQUENCE [LARGE SCALE GENOMIC DNA]</scope>
    <source>
        <strain evidence="8">DSM 40922 / GLA O</strain>
    </source>
</reference>
<organism evidence="7 8">
    <name type="scientific">Streptomyces glaucescens</name>
    <dbReference type="NCBI Taxonomy" id="1907"/>
    <lineage>
        <taxon>Bacteria</taxon>
        <taxon>Bacillati</taxon>
        <taxon>Actinomycetota</taxon>
        <taxon>Actinomycetes</taxon>
        <taxon>Kitasatosporales</taxon>
        <taxon>Streptomycetaceae</taxon>
        <taxon>Streptomyces</taxon>
    </lineage>
</organism>
<dbReference type="AlphaFoldDB" id="A0A089Z1T4"/>
<keyword evidence="5" id="KW-0560">Oxidoreductase</keyword>
<dbReference type="PANTHER" id="PTHR42973:SF39">
    <property type="entry name" value="FAD-BINDING PCMH-TYPE DOMAIN-CONTAINING PROTEIN"/>
    <property type="match status" value="1"/>
</dbReference>
<name>A0A089Z1T4_STRGA</name>
<dbReference type="SUPFAM" id="SSF56176">
    <property type="entry name" value="FAD-binding/transporter-associated domain-like"/>
    <property type="match status" value="1"/>
</dbReference>
<comment type="similarity">
    <text evidence="2">Belongs to the oxygen-dependent FAD-linked oxidoreductase family.</text>
</comment>
<evidence type="ECO:0000256" key="1">
    <source>
        <dbReference type="ARBA" id="ARBA00001974"/>
    </source>
</evidence>
<evidence type="ECO:0000256" key="4">
    <source>
        <dbReference type="ARBA" id="ARBA00022827"/>
    </source>
</evidence>
<evidence type="ECO:0000256" key="3">
    <source>
        <dbReference type="ARBA" id="ARBA00022630"/>
    </source>
</evidence>
<gene>
    <name evidence="7" type="ORF">SGLAU_19190</name>
</gene>
<evidence type="ECO:0000256" key="5">
    <source>
        <dbReference type="ARBA" id="ARBA00023002"/>
    </source>
</evidence>